<evidence type="ECO:0000313" key="2">
    <source>
        <dbReference type="Proteomes" id="UP000663193"/>
    </source>
</evidence>
<organism evidence="1 2">
    <name type="scientific">Phaeosphaeria nodorum (strain SN15 / ATCC MYA-4574 / FGSC 10173)</name>
    <name type="common">Glume blotch fungus</name>
    <name type="synonym">Parastagonospora nodorum</name>
    <dbReference type="NCBI Taxonomy" id="321614"/>
    <lineage>
        <taxon>Eukaryota</taxon>
        <taxon>Fungi</taxon>
        <taxon>Dikarya</taxon>
        <taxon>Ascomycota</taxon>
        <taxon>Pezizomycotina</taxon>
        <taxon>Dothideomycetes</taxon>
        <taxon>Pleosporomycetidae</taxon>
        <taxon>Pleosporales</taxon>
        <taxon>Pleosporineae</taxon>
        <taxon>Phaeosphaeriaceae</taxon>
        <taxon>Parastagonospora</taxon>
    </lineage>
</organism>
<sequence>GSGERMTLYREMAVRQLLDRCLQMRPCWKMQLSARCHALLFSRVGILSQYVLSTCVARFTSLFAAFVTFLCFVCKHPSIHQKVTQYLGRNNSSTTSATVNHGAHLAKLTHVVQLELWPSIERLFPNTTACTGVGTPFLRHSLLVPSYTRLIFISGNYPSRSDTYVCHREGLFGNWTNEPDVRMHPHGEGMLACPRIVLIWSHLMAVGKVHFTARLSKLYV</sequence>
<dbReference type="VEuPathDB" id="FungiDB:JI435_155720"/>
<dbReference type="EMBL" id="CP069026">
    <property type="protein sequence ID" value="QRC93935.1"/>
    <property type="molecule type" value="Genomic_DNA"/>
</dbReference>
<protein>
    <submittedName>
        <fullName evidence="1">Uncharacterized protein</fullName>
    </submittedName>
</protein>
<dbReference type="AlphaFoldDB" id="A0A7U2EZN0"/>
<name>A0A7U2EZN0_PHANO</name>
<keyword evidence="2" id="KW-1185">Reference proteome</keyword>
<proteinExistence type="predicted"/>
<dbReference type="Proteomes" id="UP000663193">
    <property type="component" value="Chromosome 4"/>
</dbReference>
<feature type="non-terminal residue" evidence="1">
    <location>
        <position position="1"/>
    </location>
</feature>
<evidence type="ECO:0000313" key="1">
    <source>
        <dbReference type="EMBL" id="QRC93935.1"/>
    </source>
</evidence>
<accession>A0A7U2EZN0</accession>
<reference evidence="2" key="1">
    <citation type="journal article" date="2021" name="BMC Genomics">
        <title>Chromosome-level genome assembly and manually-curated proteome of model necrotroph Parastagonospora nodorum Sn15 reveals a genome-wide trove of candidate effector homologs, and redundancy of virulence-related functions within an accessory chromosome.</title>
        <authorList>
            <person name="Bertazzoni S."/>
            <person name="Jones D.A.B."/>
            <person name="Phan H.T."/>
            <person name="Tan K.-C."/>
            <person name="Hane J.K."/>
        </authorList>
    </citation>
    <scope>NUCLEOTIDE SEQUENCE [LARGE SCALE GENOMIC DNA]</scope>
    <source>
        <strain evidence="2">SN15 / ATCC MYA-4574 / FGSC 10173)</strain>
    </source>
</reference>
<gene>
    <name evidence="1" type="ORF">JI435_155720</name>
</gene>